<dbReference type="SUPFAM" id="SSF52833">
    <property type="entry name" value="Thioredoxin-like"/>
    <property type="match status" value="1"/>
</dbReference>
<evidence type="ECO:0000259" key="1">
    <source>
        <dbReference type="PROSITE" id="PS50404"/>
    </source>
</evidence>
<dbReference type="SFLD" id="SFLDS00019">
    <property type="entry name" value="Glutathione_Transferase_(cytos"/>
    <property type="match status" value="1"/>
</dbReference>
<evidence type="ECO:0000313" key="4">
    <source>
        <dbReference type="Proteomes" id="UP000249638"/>
    </source>
</evidence>
<evidence type="ECO:0000313" key="3">
    <source>
        <dbReference type="EMBL" id="PZX25352.1"/>
    </source>
</evidence>
<protein>
    <submittedName>
        <fullName evidence="3">Glutathione S-transferase</fullName>
    </submittedName>
</protein>
<feature type="domain" description="GST N-terminal" evidence="1">
    <location>
        <begin position="34"/>
        <end position="120"/>
    </location>
</feature>
<dbReference type="PANTHER" id="PTHR44051">
    <property type="entry name" value="GLUTATHIONE S-TRANSFERASE-RELATED"/>
    <property type="match status" value="1"/>
</dbReference>
<dbReference type="SFLD" id="SFLDG01150">
    <property type="entry name" value="Main.1:_Beta-like"/>
    <property type="match status" value="1"/>
</dbReference>
<dbReference type="Gene3D" id="1.20.1050.10">
    <property type="match status" value="1"/>
</dbReference>
<organism evidence="3 4">
    <name type="scientific">Cupriavidus phytorum</name>
    <dbReference type="NCBI Taxonomy" id="3024399"/>
    <lineage>
        <taxon>Bacteria</taxon>
        <taxon>Pseudomonadati</taxon>
        <taxon>Pseudomonadota</taxon>
        <taxon>Betaproteobacteria</taxon>
        <taxon>Burkholderiales</taxon>
        <taxon>Burkholderiaceae</taxon>
        <taxon>Cupriavidus</taxon>
    </lineage>
</organism>
<feature type="domain" description="GST C-terminal" evidence="2">
    <location>
        <begin position="126"/>
        <end position="243"/>
    </location>
</feature>
<evidence type="ECO:0000259" key="2">
    <source>
        <dbReference type="PROSITE" id="PS50405"/>
    </source>
</evidence>
<dbReference type="AlphaFoldDB" id="A0A2W7PEC5"/>
<dbReference type="Proteomes" id="UP000249638">
    <property type="component" value="Unassembled WGS sequence"/>
</dbReference>
<dbReference type="CDD" id="cd03188">
    <property type="entry name" value="GST_C_Beta"/>
    <property type="match status" value="1"/>
</dbReference>
<reference evidence="3" key="1">
    <citation type="submission" date="2018-06" db="EMBL/GenBank/DDBJ databases">
        <title>Genomic Encyclopedia of Type Strains, Phase IV (KMG-V): Genome sequencing to study the core and pangenomes of soil and plant-associated prokaryotes.</title>
        <authorList>
            <person name="Whitman W."/>
        </authorList>
    </citation>
    <scope>NUCLEOTIDE SEQUENCE [LARGE SCALE GENOMIC DNA]</scope>
    <source>
        <strain evidence="3">MLR2-44</strain>
    </source>
</reference>
<dbReference type="InterPro" id="IPR010987">
    <property type="entry name" value="Glutathione-S-Trfase_C-like"/>
</dbReference>
<dbReference type="PROSITE" id="PS50404">
    <property type="entry name" value="GST_NTER"/>
    <property type="match status" value="1"/>
</dbReference>
<dbReference type="SFLD" id="SFLDG00358">
    <property type="entry name" value="Main_(cytGST)"/>
    <property type="match status" value="1"/>
</dbReference>
<dbReference type="PROSITE" id="PS50405">
    <property type="entry name" value="GST_CTER"/>
    <property type="match status" value="1"/>
</dbReference>
<keyword evidence="4" id="KW-1185">Reference proteome</keyword>
<dbReference type="InterPro" id="IPR004045">
    <property type="entry name" value="Glutathione_S-Trfase_N"/>
</dbReference>
<gene>
    <name evidence="3" type="ORF">C7416_10892</name>
</gene>
<dbReference type="InterPro" id="IPR036282">
    <property type="entry name" value="Glutathione-S-Trfase_C_sf"/>
</dbReference>
<comment type="caution">
    <text evidence="3">The sequence shown here is derived from an EMBL/GenBank/DDBJ whole genome shotgun (WGS) entry which is preliminary data.</text>
</comment>
<dbReference type="GO" id="GO:0016740">
    <property type="term" value="F:transferase activity"/>
    <property type="evidence" value="ECO:0007669"/>
    <property type="project" value="UniProtKB-KW"/>
</dbReference>
<dbReference type="InterPro" id="IPR040079">
    <property type="entry name" value="Glutathione_S-Trfase"/>
</dbReference>
<sequence length="243" mass="27741">MRVRKDAHCCIRGPILDWLHGRRMAWRPGNHHRIAMKLYYTPGVCSMAVHIALREAGLPVMLARVDLHTHKLAVPENGTDDYYTINPRGYVPLLQLDDGSRHTEVASLLQYIADLVPERHLLPAAGTRERLEATGWITLVSTELHKVFSPWLWHKETAQSTQDECKAKLARRFAELDRHLQTRQFLTGDTFTVADAYCFTIVGWARILKLPLNDYPALQQYLSRVGARPAVQEAMRAEGLVRD</sequence>
<dbReference type="EMBL" id="QKZN01000008">
    <property type="protein sequence ID" value="PZX25352.1"/>
    <property type="molecule type" value="Genomic_DNA"/>
</dbReference>
<dbReference type="PANTHER" id="PTHR44051:SF8">
    <property type="entry name" value="GLUTATHIONE S-TRANSFERASE GSTA"/>
    <property type="match status" value="1"/>
</dbReference>
<dbReference type="Pfam" id="PF00043">
    <property type="entry name" value="GST_C"/>
    <property type="match status" value="1"/>
</dbReference>
<name>A0A2W7PEC5_9BURK</name>
<dbReference type="NCBIfam" id="NF007831">
    <property type="entry name" value="PRK10542.1"/>
    <property type="match status" value="1"/>
</dbReference>
<accession>A0A2W7PEC5</accession>
<dbReference type="CDD" id="cd03057">
    <property type="entry name" value="GST_N_Beta"/>
    <property type="match status" value="1"/>
</dbReference>
<dbReference type="Pfam" id="PF13409">
    <property type="entry name" value="GST_N_2"/>
    <property type="match status" value="1"/>
</dbReference>
<dbReference type="InterPro" id="IPR036249">
    <property type="entry name" value="Thioredoxin-like_sf"/>
</dbReference>
<dbReference type="Gene3D" id="3.40.30.10">
    <property type="entry name" value="Glutaredoxin"/>
    <property type="match status" value="1"/>
</dbReference>
<dbReference type="InterPro" id="IPR004046">
    <property type="entry name" value="GST_C"/>
</dbReference>
<proteinExistence type="predicted"/>
<dbReference type="SUPFAM" id="SSF47616">
    <property type="entry name" value="GST C-terminal domain-like"/>
    <property type="match status" value="1"/>
</dbReference>